<protein>
    <submittedName>
        <fullName evidence="2">Uncharacterized protein</fullName>
    </submittedName>
</protein>
<evidence type="ECO:0000256" key="1">
    <source>
        <dbReference type="SAM" id="MobiDB-lite"/>
    </source>
</evidence>
<organism evidence="2 3">
    <name type="scientific">Capsicum baccatum</name>
    <name type="common">Peruvian pepper</name>
    <dbReference type="NCBI Taxonomy" id="33114"/>
    <lineage>
        <taxon>Eukaryota</taxon>
        <taxon>Viridiplantae</taxon>
        <taxon>Streptophyta</taxon>
        <taxon>Embryophyta</taxon>
        <taxon>Tracheophyta</taxon>
        <taxon>Spermatophyta</taxon>
        <taxon>Magnoliopsida</taxon>
        <taxon>eudicotyledons</taxon>
        <taxon>Gunneridae</taxon>
        <taxon>Pentapetalae</taxon>
        <taxon>asterids</taxon>
        <taxon>lamiids</taxon>
        <taxon>Solanales</taxon>
        <taxon>Solanaceae</taxon>
        <taxon>Solanoideae</taxon>
        <taxon>Capsiceae</taxon>
        <taxon>Capsicum</taxon>
    </lineage>
</organism>
<gene>
    <name evidence="2" type="ORF">CQW23_15925</name>
</gene>
<proteinExistence type="predicted"/>
<comment type="caution">
    <text evidence="2">The sequence shown here is derived from an EMBL/GenBank/DDBJ whole genome shotgun (WGS) entry which is preliminary data.</text>
</comment>
<reference evidence="3" key="2">
    <citation type="journal article" date="2017" name="J. Anim. Genet.">
        <title>Multiple reference genome sequences of hot pepper reveal the massive evolution of plant disease resistance genes by retroduplication.</title>
        <authorList>
            <person name="Kim S."/>
            <person name="Park J."/>
            <person name="Yeom S.-I."/>
            <person name="Kim Y.-M."/>
            <person name="Seo E."/>
            <person name="Kim K.-T."/>
            <person name="Kim M.-S."/>
            <person name="Lee J.M."/>
            <person name="Cheong K."/>
            <person name="Shin H.-S."/>
            <person name="Kim S.-B."/>
            <person name="Han K."/>
            <person name="Lee J."/>
            <person name="Park M."/>
            <person name="Lee H.-A."/>
            <person name="Lee H.-Y."/>
            <person name="Lee Y."/>
            <person name="Oh S."/>
            <person name="Lee J.H."/>
            <person name="Choi E."/>
            <person name="Choi E."/>
            <person name="Lee S.E."/>
            <person name="Jeon J."/>
            <person name="Kim H."/>
            <person name="Choi G."/>
            <person name="Song H."/>
            <person name="Lee J."/>
            <person name="Lee S.-C."/>
            <person name="Kwon J.-K."/>
            <person name="Lee H.-Y."/>
            <person name="Koo N."/>
            <person name="Hong Y."/>
            <person name="Kim R.W."/>
            <person name="Kang W.-H."/>
            <person name="Huh J.H."/>
            <person name="Kang B.-C."/>
            <person name="Yang T.-J."/>
            <person name="Lee Y.-H."/>
            <person name="Bennetzen J.L."/>
            <person name="Choi D."/>
        </authorList>
    </citation>
    <scope>NUCLEOTIDE SEQUENCE [LARGE SCALE GENOMIC DNA]</scope>
    <source>
        <strain evidence="3">cv. PBC81</strain>
    </source>
</reference>
<dbReference type="Proteomes" id="UP000224567">
    <property type="component" value="Unassembled WGS sequence"/>
</dbReference>
<accession>A0A2G2WNE9</accession>
<feature type="compositionally biased region" description="Acidic residues" evidence="1">
    <location>
        <begin position="90"/>
        <end position="99"/>
    </location>
</feature>
<feature type="region of interest" description="Disordered" evidence="1">
    <location>
        <begin position="87"/>
        <end position="112"/>
    </location>
</feature>
<name>A0A2G2WNE9_CAPBA</name>
<evidence type="ECO:0000313" key="3">
    <source>
        <dbReference type="Proteomes" id="UP000224567"/>
    </source>
</evidence>
<reference evidence="2 3" key="1">
    <citation type="journal article" date="2017" name="Genome Biol.">
        <title>New reference genome sequences of hot pepper reveal the massive evolution of plant disease-resistance genes by retroduplication.</title>
        <authorList>
            <person name="Kim S."/>
            <person name="Park J."/>
            <person name="Yeom S.I."/>
            <person name="Kim Y.M."/>
            <person name="Seo E."/>
            <person name="Kim K.T."/>
            <person name="Kim M.S."/>
            <person name="Lee J.M."/>
            <person name="Cheong K."/>
            <person name="Shin H.S."/>
            <person name="Kim S.B."/>
            <person name="Han K."/>
            <person name="Lee J."/>
            <person name="Park M."/>
            <person name="Lee H.A."/>
            <person name="Lee H.Y."/>
            <person name="Lee Y."/>
            <person name="Oh S."/>
            <person name="Lee J.H."/>
            <person name="Choi E."/>
            <person name="Choi E."/>
            <person name="Lee S.E."/>
            <person name="Jeon J."/>
            <person name="Kim H."/>
            <person name="Choi G."/>
            <person name="Song H."/>
            <person name="Lee J."/>
            <person name="Lee S.C."/>
            <person name="Kwon J.K."/>
            <person name="Lee H.Y."/>
            <person name="Koo N."/>
            <person name="Hong Y."/>
            <person name="Kim R.W."/>
            <person name="Kang W.H."/>
            <person name="Huh J.H."/>
            <person name="Kang B.C."/>
            <person name="Yang T.J."/>
            <person name="Lee Y.H."/>
            <person name="Bennetzen J.L."/>
            <person name="Choi D."/>
        </authorList>
    </citation>
    <scope>NUCLEOTIDE SEQUENCE [LARGE SCALE GENOMIC DNA]</scope>
    <source>
        <strain evidence="3">cv. PBC81</strain>
    </source>
</reference>
<dbReference type="EMBL" id="MLFT02000006">
    <property type="protein sequence ID" value="PHT46767.1"/>
    <property type="molecule type" value="Genomic_DNA"/>
</dbReference>
<evidence type="ECO:0000313" key="2">
    <source>
        <dbReference type="EMBL" id="PHT46767.1"/>
    </source>
</evidence>
<keyword evidence="3" id="KW-1185">Reference proteome</keyword>
<dbReference type="AlphaFoldDB" id="A0A2G2WNE9"/>
<sequence>MPQKNTIIADDDLWKQKIKMDHRYRRFRNKDLSLKRYRYDALFLDIVATGKRARTANKEQIFGIEEDLNKEKINDFDDFEKERFINLNDEGSDESDDPNDMNSPMFSKPSLK</sequence>
<dbReference type="OrthoDB" id="1296455at2759"/>